<evidence type="ECO:0000256" key="1">
    <source>
        <dbReference type="ARBA" id="ARBA00004123"/>
    </source>
</evidence>
<dbReference type="GO" id="GO:0005634">
    <property type="term" value="C:nucleus"/>
    <property type="evidence" value="ECO:0007669"/>
    <property type="project" value="UniProtKB-SubCell"/>
</dbReference>
<dbReference type="PROSITE" id="PS50048">
    <property type="entry name" value="ZN2_CY6_FUNGAL_2"/>
    <property type="match status" value="1"/>
</dbReference>
<comment type="subcellular location">
    <subcellularLocation>
        <location evidence="1">Nucleus</location>
    </subcellularLocation>
</comment>
<dbReference type="STRING" id="686832.A0A0C3CBH9"/>
<dbReference type="AlphaFoldDB" id="A0A0C3CBH9"/>
<dbReference type="GO" id="GO:0000981">
    <property type="term" value="F:DNA-binding transcription factor activity, RNA polymerase II-specific"/>
    <property type="evidence" value="ECO:0007669"/>
    <property type="project" value="InterPro"/>
</dbReference>
<dbReference type="CDD" id="cd00067">
    <property type="entry name" value="GAL4"/>
    <property type="match status" value="1"/>
</dbReference>
<dbReference type="EMBL" id="KN831780">
    <property type="protein sequence ID" value="KIM41574.1"/>
    <property type="molecule type" value="Genomic_DNA"/>
</dbReference>
<keyword evidence="5" id="KW-1185">Reference proteome</keyword>
<evidence type="ECO:0000256" key="2">
    <source>
        <dbReference type="ARBA" id="ARBA00023242"/>
    </source>
</evidence>
<accession>A0A0C3CBH9</accession>
<feature type="non-terminal residue" evidence="4">
    <location>
        <position position="152"/>
    </location>
</feature>
<dbReference type="OrthoDB" id="2269373at2759"/>
<dbReference type="InterPro" id="IPR001138">
    <property type="entry name" value="Zn2Cys6_DnaBD"/>
</dbReference>
<dbReference type="GO" id="GO:0008270">
    <property type="term" value="F:zinc ion binding"/>
    <property type="evidence" value="ECO:0007669"/>
    <property type="project" value="InterPro"/>
</dbReference>
<dbReference type="Pfam" id="PF00172">
    <property type="entry name" value="Zn_clus"/>
    <property type="match status" value="1"/>
</dbReference>
<dbReference type="InterPro" id="IPR050613">
    <property type="entry name" value="Sec_Metabolite_Reg"/>
</dbReference>
<organism evidence="4 5">
    <name type="scientific">Hebeloma cylindrosporum</name>
    <dbReference type="NCBI Taxonomy" id="76867"/>
    <lineage>
        <taxon>Eukaryota</taxon>
        <taxon>Fungi</taxon>
        <taxon>Dikarya</taxon>
        <taxon>Basidiomycota</taxon>
        <taxon>Agaricomycotina</taxon>
        <taxon>Agaricomycetes</taxon>
        <taxon>Agaricomycetidae</taxon>
        <taxon>Agaricales</taxon>
        <taxon>Agaricineae</taxon>
        <taxon>Hymenogastraceae</taxon>
        <taxon>Hebeloma</taxon>
    </lineage>
</organism>
<keyword evidence="2" id="KW-0539">Nucleus</keyword>
<dbReference type="PANTHER" id="PTHR31001:SF40">
    <property type="entry name" value="ZN(II)2CYS6 TRANSCRIPTION FACTOR (EUROFUNG)"/>
    <property type="match status" value="1"/>
</dbReference>
<dbReference type="InterPro" id="IPR036864">
    <property type="entry name" value="Zn2-C6_fun-type_DNA-bd_sf"/>
</dbReference>
<reference evidence="5" key="2">
    <citation type="submission" date="2015-01" db="EMBL/GenBank/DDBJ databases">
        <title>Evolutionary Origins and Diversification of the Mycorrhizal Mutualists.</title>
        <authorList>
            <consortium name="DOE Joint Genome Institute"/>
            <consortium name="Mycorrhizal Genomics Consortium"/>
            <person name="Kohler A."/>
            <person name="Kuo A."/>
            <person name="Nagy L.G."/>
            <person name="Floudas D."/>
            <person name="Copeland A."/>
            <person name="Barry K.W."/>
            <person name="Cichocki N."/>
            <person name="Veneault-Fourrey C."/>
            <person name="LaButti K."/>
            <person name="Lindquist E.A."/>
            <person name="Lipzen A."/>
            <person name="Lundell T."/>
            <person name="Morin E."/>
            <person name="Murat C."/>
            <person name="Riley R."/>
            <person name="Ohm R."/>
            <person name="Sun H."/>
            <person name="Tunlid A."/>
            <person name="Henrissat B."/>
            <person name="Grigoriev I.V."/>
            <person name="Hibbett D.S."/>
            <person name="Martin F."/>
        </authorList>
    </citation>
    <scope>NUCLEOTIDE SEQUENCE [LARGE SCALE GENOMIC DNA]</scope>
    <source>
        <strain evidence="5">h7</strain>
    </source>
</reference>
<evidence type="ECO:0000313" key="5">
    <source>
        <dbReference type="Proteomes" id="UP000053424"/>
    </source>
</evidence>
<sequence length="152" mass="16928">MKTLEETVTAVTDISLHTRLRLSSGIWSCVPLAFSLHHHGPLCSPAVLCVARPSRYRPVCVLFRFAGNQFSFSPSQIRSRVTVCKRLKLKCDRNTPCGSCTKRNTVDRCTYSPAAAEKVDLHSLNNRMIQVETFLAMLTAGQPLPAFQSTYP</sequence>
<protein>
    <recommendedName>
        <fullName evidence="3">Zn(2)-C6 fungal-type domain-containing protein</fullName>
    </recommendedName>
</protein>
<dbReference type="SUPFAM" id="SSF57701">
    <property type="entry name" value="Zn2/Cys6 DNA-binding domain"/>
    <property type="match status" value="1"/>
</dbReference>
<reference evidence="4 5" key="1">
    <citation type="submission" date="2014-04" db="EMBL/GenBank/DDBJ databases">
        <authorList>
            <consortium name="DOE Joint Genome Institute"/>
            <person name="Kuo A."/>
            <person name="Gay G."/>
            <person name="Dore J."/>
            <person name="Kohler A."/>
            <person name="Nagy L.G."/>
            <person name="Floudas D."/>
            <person name="Copeland A."/>
            <person name="Barry K.W."/>
            <person name="Cichocki N."/>
            <person name="Veneault-Fourrey C."/>
            <person name="LaButti K."/>
            <person name="Lindquist E.A."/>
            <person name="Lipzen A."/>
            <person name="Lundell T."/>
            <person name="Morin E."/>
            <person name="Murat C."/>
            <person name="Sun H."/>
            <person name="Tunlid A."/>
            <person name="Henrissat B."/>
            <person name="Grigoriev I.V."/>
            <person name="Hibbett D.S."/>
            <person name="Martin F."/>
            <person name="Nordberg H.P."/>
            <person name="Cantor M.N."/>
            <person name="Hua S.X."/>
        </authorList>
    </citation>
    <scope>NUCLEOTIDE SEQUENCE [LARGE SCALE GENOMIC DNA]</scope>
    <source>
        <strain evidence="5">h7</strain>
    </source>
</reference>
<proteinExistence type="predicted"/>
<evidence type="ECO:0000259" key="3">
    <source>
        <dbReference type="PROSITE" id="PS50048"/>
    </source>
</evidence>
<dbReference type="Gene3D" id="4.10.240.10">
    <property type="entry name" value="Zn(2)-C6 fungal-type DNA-binding domain"/>
    <property type="match status" value="1"/>
</dbReference>
<dbReference type="PANTHER" id="PTHR31001">
    <property type="entry name" value="UNCHARACTERIZED TRANSCRIPTIONAL REGULATORY PROTEIN"/>
    <property type="match status" value="1"/>
</dbReference>
<dbReference type="Proteomes" id="UP000053424">
    <property type="component" value="Unassembled WGS sequence"/>
</dbReference>
<dbReference type="HOGENOM" id="CLU_1726639_0_0_1"/>
<name>A0A0C3CBH9_HEBCY</name>
<evidence type="ECO:0000313" key="4">
    <source>
        <dbReference type="EMBL" id="KIM41574.1"/>
    </source>
</evidence>
<gene>
    <name evidence="4" type="ORF">M413DRAFT_71958</name>
</gene>
<feature type="domain" description="Zn(2)-C6 fungal-type" evidence="3">
    <location>
        <begin position="84"/>
        <end position="111"/>
    </location>
</feature>